<dbReference type="AlphaFoldDB" id="Q4SHW9"/>
<dbReference type="KEGG" id="tng:GSTEN00017953G001"/>
<accession>Q4SHW9</accession>
<evidence type="ECO:0000313" key="1">
    <source>
        <dbReference type="EMBL" id="CAF99763.1"/>
    </source>
</evidence>
<reference evidence="1" key="2">
    <citation type="submission" date="2004-02" db="EMBL/GenBank/DDBJ databases">
        <authorList>
            <consortium name="Genoscope"/>
            <consortium name="Whitehead Institute Centre for Genome Research"/>
        </authorList>
    </citation>
    <scope>NUCLEOTIDE SEQUENCE</scope>
</reference>
<name>Q4SHW9_TETNG</name>
<protein>
    <submittedName>
        <fullName evidence="1">(spotted green pufferfish) hypothetical protein</fullName>
    </submittedName>
</protein>
<gene>
    <name evidence="1" type="ORF">GSTENG00017953001</name>
</gene>
<organism evidence="1">
    <name type="scientific">Tetraodon nigroviridis</name>
    <name type="common">Spotted green pufferfish</name>
    <name type="synonym">Chelonodon nigroviridis</name>
    <dbReference type="NCBI Taxonomy" id="99883"/>
    <lineage>
        <taxon>Eukaryota</taxon>
        <taxon>Metazoa</taxon>
        <taxon>Chordata</taxon>
        <taxon>Craniata</taxon>
        <taxon>Vertebrata</taxon>
        <taxon>Euteleostomi</taxon>
        <taxon>Actinopterygii</taxon>
        <taxon>Neopterygii</taxon>
        <taxon>Teleostei</taxon>
        <taxon>Neoteleostei</taxon>
        <taxon>Acanthomorphata</taxon>
        <taxon>Eupercaria</taxon>
        <taxon>Tetraodontiformes</taxon>
        <taxon>Tetradontoidea</taxon>
        <taxon>Tetraodontidae</taxon>
        <taxon>Tetraodon</taxon>
    </lineage>
</organism>
<reference evidence="1" key="1">
    <citation type="journal article" date="2004" name="Nature">
        <title>Genome duplication in the teleost fish Tetraodon nigroviridis reveals the early vertebrate proto-karyotype.</title>
        <authorList>
            <person name="Jaillon O."/>
            <person name="Aury J.-M."/>
            <person name="Brunet F."/>
            <person name="Petit J.-L."/>
            <person name="Stange-Thomann N."/>
            <person name="Mauceli E."/>
            <person name="Bouneau L."/>
            <person name="Fischer C."/>
            <person name="Ozouf-Costaz C."/>
            <person name="Bernot A."/>
            <person name="Nicaud S."/>
            <person name="Jaffe D."/>
            <person name="Fisher S."/>
            <person name="Lutfalla G."/>
            <person name="Dossat C."/>
            <person name="Segurens B."/>
            <person name="Dasilva C."/>
            <person name="Salanoubat M."/>
            <person name="Levy M."/>
            <person name="Boudet N."/>
            <person name="Castellano S."/>
            <person name="Anthouard V."/>
            <person name="Jubin C."/>
            <person name="Castelli V."/>
            <person name="Katinka M."/>
            <person name="Vacherie B."/>
            <person name="Biemont C."/>
            <person name="Skalli Z."/>
            <person name="Cattolico L."/>
            <person name="Poulain J."/>
            <person name="De Berardinis V."/>
            <person name="Cruaud C."/>
            <person name="Duprat S."/>
            <person name="Brottier P."/>
            <person name="Coutanceau J.-P."/>
            <person name="Gouzy J."/>
            <person name="Parra G."/>
            <person name="Lardier G."/>
            <person name="Chapple C."/>
            <person name="McKernan K.J."/>
            <person name="McEwan P."/>
            <person name="Bosak S."/>
            <person name="Kellis M."/>
            <person name="Volff J.-N."/>
            <person name="Guigo R."/>
            <person name="Zody M.C."/>
            <person name="Mesirov J."/>
            <person name="Lindblad-Toh K."/>
            <person name="Birren B."/>
            <person name="Nusbaum C."/>
            <person name="Kahn D."/>
            <person name="Robinson-Rechavi M."/>
            <person name="Laudet V."/>
            <person name="Schachter V."/>
            <person name="Quetier F."/>
            <person name="Saurin W."/>
            <person name="Scarpelli C."/>
            <person name="Wincker P."/>
            <person name="Lander E.S."/>
            <person name="Weissenbach J."/>
            <person name="Roest Crollius H."/>
        </authorList>
    </citation>
    <scope>NUCLEOTIDE SEQUENCE [LARGE SCALE GENOMIC DNA]</scope>
</reference>
<proteinExistence type="predicted"/>
<comment type="caution">
    <text evidence="1">The sequence shown here is derived from an EMBL/GenBank/DDBJ whole genome shotgun (WGS) entry which is preliminary data.</text>
</comment>
<dbReference type="EMBL" id="CAAE01014581">
    <property type="protein sequence ID" value="CAF99763.1"/>
    <property type="molecule type" value="Genomic_DNA"/>
</dbReference>
<sequence length="35" mass="4180">MEQQLETKVKVQRETSGRCLMQKSEHFTAMVRVNR</sequence>